<dbReference type="SUPFAM" id="SSF50249">
    <property type="entry name" value="Nucleic acid-binding proteins"/>
    <property type="match status" value="1"/>
</dbReference>
<sequence>MEAWEVAWIFPSVKCKRRGAQARSVQQVGGWSCTTPAVFRWRRARRPTCRPPPLLLARHAPQRARPPPVVIAEVWLRGQVQVVRVKRKVSAKAVEVVSVETGAAEVVAADQLISVWESADGGDDNDNDDEWTLEQVRRACVQAREWMKATDSPTTTTTSSSSSSGGGGGGHGDAWSWDWAFGELRDHWRAVLQQKPRQPRRSARKTATTASSCSSSHGTAHVTHSGVLATLLWDAWQDRRRRQYGTTAAGAIDQLCMRVVAAWLLAADHVHFKRVPMEGGGWRALPDAAVRTRLVETFCGRVLRRREQSEAISDVSTATTTFPDVLQRAEHLSIVRELETLASAGMSTSSSTVPPLAAAVLRRLGLPLEATAAAQVLLDAGYWAASHSNDHGSASSASDDMRRVWAFAPEVLHAAQQLRAQWTAQRQALSPTLPPDTAVYCIDAPAARFLDDALSLEWSATGALTVHVHVTELGSRVPADGLIDRVARERAQSLYLPGQPLHLLPPSLSEAASFSEWQPTPVLTVSMRFADEGVAEDGGDVGRLSWFAVREQVVPEVQRLSYDQVDRWWTEADAVTEEEPPLGAAAAAAAALRRAMRSPGLARRVHARLASRRAKSHGRVTSVRQHRSGWLQVSEFTASRTHGFVDAVLMAAGEALARYARRQRIPVPLAGPMPGDGGAGREYWQVRFGTAPLRRYLDLVALRQVVLAMRQRQGGAAGSAAPLSMTQVAQLTAEVRRAVQRGMSTQSRAQRALLFDALAQRQARALSTGAPAPKTTAVVRQRSADGRSAEVLLDGGLTATLEWSPRRDGERKKSEEEQQVKEVPAVGERVSVVVASMHRERDYEVRVRVWQPERSAVRTGAK</sequence>
<dbReference type="GO" id="GO:0006402">
    <property type="term" value="P:mRNA catabolic process"/>
    <property type="evidence" value="ECO:0007669"/>
    <property type="project" value="TreeGrafter"/>
</dbReference>
<accession>A0AAV9J1F8</accession>
<comment type="caution">
    <text evidence="3">The sequence shown here is derived from an EMBL/GenBank/DDBJ whole genome shotgun (WGS) entry which is preliminary data.</text>
</comment>
<dbReference type="PANTHER" id="PTHR23355:SF9">
    <property type="entry name" value="DIS3-LIKE EXONUCLEASE 2"/>
    <property type="match status" value="1"/>
</dbReference>
<dbReference type="InterPro" id="IPR050180">
    <property type="entry name" value="RNR_Ribonuclease"/>
</dbReference>
<name>A0AAV9J1F8_CYACA</name>
<dbReference type="GO" id="GO:0003723">
    <property type="term" value="F:RNA binding"/>
    <property type="evidence" value="ECO:0007669"/>
    <property type="project" value="InterPro"/>
</dbReference>
<dbReference type="GO" id="GO:0000932">
    <property type="term" value="C:P-body"/>
    <property type="evidence" value="ECO:0007669"/>
    <property type="project" value="TreeGrafter"/>
</dbReference>
<gene>
    <name evidence="3" type="ORF">CDCA_CDCA16G4180</name>
</gene>
<dbReference type="PANTHER" id="PTHR23355">
    <property type="entry name" value="RIBONUCLEASE"/>
    <property type="match status" value="1"/>
</dbReference>
<feature type="domain" description="RNB" evidence="2">
    <location>
        <begin position="426"/>
        <end position="711"/>
    </location>
</feature>
<dbReference type="EMBL" id="JANCYW010000016">
    <property type="protein sequence ID" value="KAK4538155.1"/>
    <property type="molecule type" value="Genomic_DNA"/>
</dbReference>
<evidence type="ECO:0000256" key="1">
    <source>
        <dbReference type="SAM" id="MobiDB-lite"/>
    </source>
</evidence>
<dbReference type="SMART" id="SM00955">
    <property type="entry name" value="RNB"/>
    <property type="match status" value="1"/>
</dbReference>
<feature type="region of interest" description="Disordered" evidence="1">
    <location>
        <begin position="144"/>
        <end position="171"/>
    </location>
</feature>
<dbReference type="AlphaFoldDB" id="A0AAV9J1F8"/>
<evidence type="ECO:0000313" key="3">
    <source>
        <dbReference type="EMBL" id="KAK4538155.1"/>
    </source>
</evidence>
<dbReference type="InterPro" id="IPR012340">
    <property type="entry name" value="NA-bd_OB-fold"/>
</dbReference>
<dbReference type="InterPro" id="IPR001900">
    <property type="entry name" value="RNase_II/R"/>
</dbReference>
<feature type="compositionally biased region" description="Low complexity" evidence="1">
    <location>
        <begin position="205"/>
        <end position="216"/>
    </location>
</feature>
<evidence type="ECO:0000259" key="2">
    <source>
        <dbReference type="SMART" id="SM00955"/>
    </source>
</evidence>
<evidence type="ECO:0000313" key="4">
    <source>
        <dbReference type="Proteomes" id="UP001301350"/>
    </source>
</evidence>
<reference evidence="3 4" key="1">
    <citation type="submission" date="2022-07" db="EMBL/GenBank/DDBJ databases">
        <title>Genome-wide signatures of adaptation to extreme environments.</title>
        <authorList>
            <person name="Cho C.H."/>
            <person name="Yoon H.S."/>
        </authorList>
    </citation>
    <scope>NUCLEOTIDE SEQUENCE [LARGE SCALE GENOMIC DNA]</scope>
    <source>
        <strain evidence="3 4">DBV 063 E5</strain>
    </source>
</reference>
<dbReference type="Proteomes" id="UP001301350">
    <property type="component" value="Unassembled WGS sequence"/>
</dbReference>
<keyword evidence="4" id="KW-1185">Reference proteome</keyword>
<dbReference type="GO" id="GO:0000175">
    <property type="term" value="F:3'-5'-RNA exonuclease activity"/>
    <property type="evidence" value="ECO:0007669"/>
    <property type="project" value="TreeGrafter"/>
</dbReference>
<protein>
    <recommendedName>
        <fullName evidence="2">RNB domain-containing protein</fullName>
    </recommendedName>
</protein>
<dbReference type="Pfam" id="PF00773">
    <property type="entry name" value="RNB"/>
    <property type="match status" value="1"/>
</dbReference>
<feature type="compositionally biased region" description="Low complexity" evidence="1">
    <location>
        <begin position="154"/>
        <end position="163"/>
    </location>
</feature>
<organism evidence="3 4">
    <name type="scientific">Cyanidium caldarium</name>
    <name type="common">Red alga</name>
    <dbReference type="NCBI Taxonomy" id="2771"/>
    <lineage>
        <taxon>Eukaryota</taxon>
        <taxon>Rhodophyta</taxon>
        <taxon>Bangiophyceae</taxon>
        <taxon>Cyanidiales</taxon>
        <taxon>Cyanidiaceae</taxon>
        <taxon>Cyanidium</taxon>
    </lineage>
</organism>
<proteinExistence type="predicted"/>
<feature type="region of interest" description="Disordered" evidence="1">
    <location>
        <begin position="193"/>
        <end position="220"/>
    </location>
</feature>